<organism evidence="4">
    <name type="scientific">freshwater metagenome</name>
    <dbReference type="NCBI Taxonomy" id="449393"/>
    <lineage>
        <taxon>unclassified sequences</taxon>
        <taxon>metagenomes</taxon>
        <taxon>ecological metagenomes</taxon>
    </lineage>
</organism>
<accession>A0A6J6JCK0</accession>
<dbReference type="SUPFAM" id="SSF55811">
    <property type="entry name" value="Nudix"/>
    <property type="match status" value="1"/>
</dbReference>
<evidence type="ECO:0000313" key="4">
    <source>
        <dbReference type="EMBL" id="CAB4634153.1"/>
    </source>
</evidence>
<dbReference type="EMBL" id="CAFBLO010000043">
    <property type="protein sequence ID" value="CAB4867189.1"/>
    <property type="molecule type" value="Genomic_DNA"/>
</dbReference>
<dbReference type="GO" id="GO:0016787">
    <property type="term" value="F:hydrolase activity"/>
    <property type="evidence" value="ECO:0007669"/>
    <property type="project" value="UniProtKB-KW"/>
</dbReference>
<dbReference type="PROSITE" id="PS51462">
    <property type="entry name" value="NUDIX"/>
    <property type="match status" value="1"/>
</dbReference>
<protein>
    <submittedName>
        <fullName evidence="4">Unannotated protein</fullName>
    </submittedName>
</protein>
<dbReference type="Pfam" id="PF00293">
    <property type="entry name" value="NUDIX"/>
    <property type="match status" value="1"/>
</dbReference>
<dbReference type="EMBL" id="CAEZVJ010000119">
    <property type="protein sequence ID" value="CAB4634153.1"/>
    <property type="molecule type" value="Genomic_DNA"/>
</dbReference>
<evidence type="ECO:0000256" key="2">
    <source>
        <dbReference type="ARBA" id="ARBA00022801"/>
    </source>
</evidence>
<gene>
    <name evidence="4" type="ORF">UFOPK1961_00954</name>
    <name evidence="5" type="ORF">UFOPK3364_00560</name>
</gene>
<name>A0A6J6JCK0_9ZZZZ</name>
<sequence length="163" mass="18426">MNYLPPPHQRDFGDNWVHGPNGERVWGMFGAAGVLVWNRTTDSVLLQLRAEWSHHGGTWGIPGGALKFGEDATAGAMREAHEEAGVPENLLIPIDTYAIDLGFWAYTTVIVETREHFEPAFNDLESTDLQWIARTDVESFELHPRFGQSWSLLNDMLENHRAQ</sequence>
<dbReference type="PANTHER" id="PTHR43046">
    <property type="entry name" value="GDP-MANNOSE MANNOSYL HYDROLASE"/>
    <property type="match status" value="1"/>
</dbReference>
<dbReference type="InterPro" id="IPR015797">
    <property type="entry name" value="NUDIX_hydrolase-like_dom_sf"/>
</dbReference>
<evidence type="ECO:0000313" key="5">
    <source>
        <dbReference type="EMBL" id="CAB4867189.1"/>
    </source>
</evidence>
<proteinExistence type="predicted"/>
<dbReference type="PANTHER" id="PTHR43046:SF2">
    <property type="entry name" value="8-OXO-DGTP DIPHOSPHATASE-RELATED"/>
    <property type="match status" value="1"/>
</dbReference>
<dbReference type="InterPro" id="IPR020084">
    <property type="entry name" value="NUDIX_hydrolase_CS"/>
</dbReference>
<keyword evidence="2" id="KW-0378">Hydrolase</keyword>
<comment type="cofactor">
    <cofactor evidence="1">
        <name>Mg(2+)</name>
        <dbReference type="ChEBI" id="CHEBI:18420"/>
    </cofactor>
</comment>
<dbReference type="InterPro" id="IPR000086">
    <property type="entry name" value="NUDIX_hydrolase_dom"/>
</dbReference>
<dbReference type="PROSITE" id="PS00893">
    <property type="entry name" value="NUDIX_BOX"/>
    <property type="match status" value="1"/>
</dbReference>
<reference evidence="4" key="1">
    <citation type="submission" date="2020-05" db="EMBL/GenBank/DDBJ databases">
        <authorList>
            <person name="Chiriac C."/>
            <person name="Salcher M."/>
            <person name="Ghai R."/>
            <person name="Kavagutti S V."/>
        </authorList>
    </citation>
    <scope>NUCLEOTIDE SEQUENCE</scope>
</reference>
<feature type="domain" description="Nudix hydrolase" evidence="3">
    <location>
        <begin position="27"/>
        <end position="157"/>
    </location>
</feature>
<evidence type="ECO:0000259" key="3">
    <source>
        <dbReference type="PROSITE" id="PS51462"/>
    </source>
</evidence>
<dbReference type="AlphaFoldDB" id="A0A6J6JCK0"/>
<dbReference type="Gene3D" id="3.90.79.10">
    <property type="entry name" value="Nucleoside Triphosphate Pyrophosphohydrolase"/>
    <property type="match status" value="1"/>
</dbReference>
<evidence type="ECO:0000256" key="1">
    <source>
        <dbReference type="ARBA" id="ARBA00001946"/>
    </source>
</evidence>